<evidence type="ECO:0000313" key="3">
    <source>
        <dbReference type="Proteomes" id="UP000030653"/>
    </source>
</evidence>
<proteinExistence type="predicted"/>
<evidence type="ECO:0000256" key="1">
    <source>
        <dbReference type="SAM" id="MobiDB-lite"/>
    </source>
</evidence>
<name>M5G879_DACPD</name>
<protein>
    <submittedName>
        <fullName evidence="2">Uncharacterized protein</fullName>
    </submittedName>
</protein>
<reference evidence="2 3" key="1">
    <citation type="journal article" date="2012" name="Science">
        <title>The Paleozoic origin of enzymatic lignin decomposition reconstructed from 31 fungal genomes.</title>
        <authorList>
            <person name="Floudas D."/>
            <person name="Binder M."/>
            <person name="Riley R."/>
            <person name="Barry K."/>
            <person name="Blanchette R.A."/>
            <person name="Henrissat B."/>
            <person name="Martinez A.T."/>
            <person name="Otillar R."/>
            <person name="Spatafora J.W."/>
            <person name="Yadav J.S."/>
            <person name="Aerts A."/>
            <person name="Benoit I."/>
            <person name="Boyd A."/>
            <person name="Carlson A."/>
            <person name="Copeland A."/>
            <person name="Coutinho P.M."/>
            <person name="de Vries R.P."/>
            <person name="Ferreira P."/>
            <person name="Findley K."/>
            <person name="Foster B."/>
            <person name="Gaskell J."/>
            <person name="Glotzer D."/>
            <person name="Gorecki P."/>
            <person name="Heitman J."/>
            <person name="Hesse C."/>
            <person name="Hori C."/>
            <person name="Igarashi K."/>
            <person name="Jurgens J.A."/>
            <person name="Kallen N."/>
            <person name="Kersten P."/>
            <person name="Kohler A."/>
            <person name="Kuees U."/>
            <person name="Kumar T.K.A."/>
            <person name="Kuo A."/>
            <person name="LaButti K."/>
            <person name="Larrondo L.F."/>
            <person name="Lindquist E."/>
            <person name="Ling A."/>
            <person name="Lombard V."/>
            <person name="Lucas S."/>
            <person name="Lundell T."/>
            <person name="Martin R."/>
            <person name="McLaughlin D.J."/>
            <person name="Morgenstern I."/>
            <person name="Morin E."/>
            <person name="Murat C."/>
            <person name="Nagy L.G."/>
            <person name="Nolan M."/>
            <person name="Ohm R.A."/>
            <person name="Patyshakuliyeva A."/>
            <person name="Rokas A."/>
            <person name="Ruiz-Duenas F.J."/>
            <person name="Sabat G."/>
            <person name="Salamov A."/>
            <person name="Samejima M."/>
            <person name="Schmutz J."/>
            <person name="Slot J.C."/>
            <person name="St John F."/>
            <person name="Stenlid J."/>
            <person name="Sun H."/>
            <person name="Sun S."/>
            <person name="Syed K."/>
            <person name="Tsang A."/>
            <person name="Wiebenga A."/>
            <person name="Young D."/>
            <person name="Pisabarro A."/>
            <person name="Eastwood D.C."/>
            <person name="Martin F."/>
            <person name="Cullen D."/>
            <person name="Grigoriev I.V."/>
            <person name="Hibbett D.S."/>
        </authorList>
    </citation>
    <scope>NUCLEOTIDE SEQUENCE [LARGE SCALE GENOMIC DNA]</scope>
    <source>
        <strain evidence="2 3">DJM-731 SS1</strain>
    </source>
</reference>
<keyword evidence="3" id="KW-1185">Reference proteome</keyword>
<evidence type="ECO:0000313" key="2">
    <source>
        <dbReference type="EMBL" id="EJU02072.1"/>
    </source>
</evidence>
<sequence length="185" mass="21024">MAKARRKAGKSPHFPPGTRTGGNQDTQLKWAVLDVYAMIDEEEGYTSDWTKDKEIMVGLMDPMKRIHTMPLEEVLGKPGMGDGFLHGLIEEMVANGEFLEEEFRMNRRLKNKQFEVAGIHGWAADEVTGEPMYVITRKGETLAHDVRDCLNENWFLVYAQPTSNEEPAAGSIMHHLWHMPQLELA</sequence>
<gene>
    <name evidence="2" type="ORF">DACRYDRAFT_107019</name>
</gene>
<organism evidence="2 3">
    <name type="scientific">Dacryopinax primogenitus (strain DJM 731)</name>
    <name type="common">Brown rot fungus</name>
    <dbReference type="NCBI Taxonomy" id="1858805"/>
    <lineage>
        <taxon>Eukaryota</taxon>
        <taxon>Fungi</taxon>
        <taxon>Dikarya</taxon>
        <taxon>Basidiomycota</taxon>
        <taxon>Agaricomycotina</taxon>
        <taxon>Dacrymycetes</taxon>
        <taxon>Dacrymycetales</taxon>
        <taxon>Dacrymycetaceae</taxon>
        <taxon>Dacryopinax</taxon>
    </lineage>
</organism>
<dbReference type="EMBL" id="JH795862">
    <property type="protein sequence ID" value="EJU02072.1"/>
    <property type="molecule type" value="Genomic_DNA"/>
</dbReference>
<feature type="region of interest" description="Disordered" evidence="1">
    <location>
        <begin position="1"/>
        <end position="23"/>
    </location>
</feature>
<dbReference type="RefSeq" id="XP_040628969.1">
    <property type="nucleotide sequence ID" value="XM_040768378.1"/>
</dbReference>
<dbReference type="GeneID" id="63683440"/>
<accession>M5G879</accession>
<dbReference type="Proteomes" id="UP000030653">
    <property type="component" value="Unassembled WGS sequence"/>
</dbReference>
<dbReference type="HOGENOM" id="CLU_1488966_0_0_1"/>
<dbReference type="AlphaFoldDB" id="M5G879"/>
<feature type="compositionally biased region" description="Basic residues" evidence="1">
    <location>
        <begin position="1"/>
        <end position="10"/>
    </location>
</feature>